<accession>A0ABS2BYN4</accession>
<dbReference type="EMBL" id="JACOPV010000008">
    <property type="protein sequence ID" value="MBM5458727.1"/>
    <property type="molecule type" value="Genomic_DNA"/>
</dbReference>
<proteinExistence type="predicted"/>
<dbReference type="Proteomes" id="UP000745663">
    <property type="component" value="Unassembled WGS sequence"/>
</dbReference>
<evidence type="ECO:0000313" key="3">
    <source>
        <dbReference type="Proteomes" id="UP000745663"/>
    </source>
</evidence>
<feature type="region of interest" description="Disordered" evidence="1">
    <location>
        <begin position="1"/>
        <end position="28"/>
    </location>
</feature>
<evidence type="ECO:0000313" key="2">
    <source>
        <dbReference type="EMBL" id="MBM5458727.1"/>
    </source>
</evidence>
<name>A0ABS2BYN4_9PSED</name>
<dbReference type="RefSeq" id="WP_203584665.1">
    <property type="nucleotide sequence ID" value="NZ_JACOPV010000008.1"/>
</dbReference>
<protein>
    <submittedName>
        <fullName evidence="2">Uncharacterized protein</fullName>
    </submittedName>
</protein>
<comment type="caution">
    <text evidence="2">The sequence shown here is derived from an EMBL/GenBank/DDBJ whole genome shotgun (WGS) entry which is preliminary data.</text>
</comment>
<keyword evidence="3" id="KW-1185">Reference proteome</keyword>
<gene>
    <name evidence="2" type="ORF">H8F21_14255</name>
</gene>
<sequence>MTTAAIASSLKSQVETTGEDQPSQLSASQKQVIAELRGRGFAVVLFSPVELDGVSPDRLESRLVADGNEHIEELNELENN</sequence>
<reference evidence="2 3" key="1">
    <citation type="submission" date="2020-08" db="EMBL/GenBank/DDBJ databases">
        <title>Description of novel Pseudomonas species.</title>
        <authorList>
            <person name="Duman M."/>
            <person name="Mulet M."/>
            <person name="Altun S."/>
            <person name="Saticioglu I.B."/>
            <person name="Lalucat J."/>
            <person name="Garcia-Valdes E."/>
        </authorList>
    </citation>
    <scope>NUCLEOTIDE SEQUENCE [LARGE SCALE GENOMIC DNA]</scope>
    <source>
        <strain evidence="2 3">P66</strain>
    </source>
</reference>
<evidence type="ECO:0000256" key="1">
    <source>
        <dbReference type="SAM" id="MobiDB-lite"/>
    </source>
</evidence>
<organism evidence="2 3">
    <name type="scientific">Pseudomonas arcuscaelestis</name>
    <dbReference type="NCBI Taxonomy" id="2710591"/>
    <lineage>
        <taxon>Bacteria</taxon>
        <taxon>Pseudomonadati</taxon>
        <taxon>Pseudomonadota</taxon>
        <taxon>Gammaproteobacteria</taxon>
        <taxon>Pseudomonadales</taxon>
        <taxon>Pseudomonadaceae</taxon>
        <taxon>Pseudomonas</taxon>
    </lineage>
</organism>